<proteinExistence type="predicted"/>
<protein>
    <submittedName>
        <fullName evidence="2">Uncharacterized protein</fullName>
    </submittedName>
</protein>
<feature type="non-terminal residue" evidence="2">
    <location>
        <position position="342"/>
    </location>
</feature>
<accession>A0A813K7N4</accession>
<feature type="region of interest" description="Disordered" evidence="1">
    <location>
        <begin position="321"/>
        <end position="342"/>
    </location>
</feature>
<organism evidence="2 3">
    <name type="scientific">Polarella glacialis</name>
    <name type="common">Dinoflagellate</name>
    <dbReference type="NCBI Taxonomy" id="89957"/>
    <lineage>
        <taxon>Eukaryota</taxon>
        <taxon>Sar</taxon>
        <taxon>Alveolata</taxon>
        <taxon>Dinophyceae</taxon>
        <taxon>Suessiales</taxon>
        <taxon>Suessiaceae</taxon>
        <taxon>Polarella</taxon>
    </lineage>
</organism>
<gene>
    <name evidence="2" type="ORF">PGLA2088_LOCUS28256</name>
</gene>
<evidence type="ECO:0000313" key="2">
    <source>
        <dbReference type="EMBL" id="CAE8693160.1"/>
    </source>
</evidence>
<dbReference type="Proteomes" id="UP000626109">
    <property type="component" value="Unassembled WGS sequence"/>
</dbReference>
<sequence>SGLLSQLQQLTGCRIHIERNREEVRLFGEDEVVGRAWQLLDSFESLCCGERIWLNNAAKALDTAVLHGIAEGCGVSLRLEVASVHVLGLKQLVPSAAQEIACYITEPISYKLPEHLWPCKPPPMKTGGQEGCGLEDDEWIGDLFATRIHSRLITDSTVEGTDASAVTEEALHVEAPLPQYLPVPPQDWLNNGSSSGSCFSVSGSPLVGPALSDAPPRKLVVGPGGVASCSSSYATTQNTGDTGSWLIPQQEEAHAFRGADLLFPKSSLTKGYPAEKEVRLPEAELSVDSPMPMQQSPVGRFCMFCGRLRTECEASLSGLQCAGRPEQSRSRDEPARVSRWSV</sequence>
<dbReference type="AlphaFoldDB" id="A0A813K7N4"/>
<feature type="compositionally biased region" description="Basic and acidic residues" evidence="1">
    <location>
        <begin position="326"/>
        <end position="336"/>
    </location>
</feature>
<reference evidence="2" key="1">
    <citation type="submission" date="2021-02" db="EMBL/GenBank/DDBJ databases">
        <authorList>
            <person name="Dougan E. K."/>
            <person name="Rhodes N."/>
            <person name="Thang M."/>
            <person name="Chan C."/>
        </authorList>
    </citation>
    <scope>NUCLEOTIDE SEQUENCE</scope>
</reference>
<evidence type="ECO:0000256" key="1">
    <source>
        <dbReference type="SAM" id="MobiDB-lite"/>
    </source>
</evidence>
<evidence type="ECO:0000313" key="3">
    <source>
        <dbReference type="Proteomes" id="UP000626109"/>
    </source>
</evidence>
<comment type="caution">
    <text evidence="2">The sequence shown here is derived from an EMBL/GenBank/DDBJ whole genome shotgun (WGS) entry which is preliminary data.</text>
</comment>
<dbReference type="EMBL" id="CAJNNW010027799">
    <property type="protein sequence ID" value="CAE8693160.1"/>
    <property type="molecule type" value="Genomic_DNA"/>
</dbReference>
<name>A0A813K7N4_POLGL</name>